<evidence type="ECO:0000259" key="2">
    <source>
        <dbReference type="PROSITE" id="PS51352"/>
    </source>
</evidence>
<dbReference type="Gene3D" id="3.40.30.10">
    <property type="entry name" value="Glutaredoxin"/>
    <property type="match status" value="1"/>
</dbReference>
<dbReference type="SUPFAM" id="SSF52833">
    <property type="entry name" value="Thioredoxin-like"/>
    <property type="match status" value="1"/>
</dbReference>
<organism evidence="3 4">
    <name type="scientific">Marivirga atlantica</name>
    <dbReference type="NCBI Taxonomy" id="1548457"/>
    <lineage>
        <taxon>Bacteria</taxon>
        <taxon>Pseudomonadati</taxon>
        <taxon>Bacteroidota</taxon>
        <taxon>Cytophagia</taxon>
        <taxon>Cytophagales</taxon>
        <taxon>Marivirgaceae</taxon>
        <taxon>Marivirga</taxon>
    </lineage>
</organism>
<proteinExistence type="predicted"/>
<gene>
    <name evidence="3" type="ORF">JKP34_03385</name>
</gene>
<dbReference type="Pfam" id="PF00085">
    <property type="entry name" value="Thioredoxin"/>
    <property type="match status" value="1"/>
</dbReference>
<dbReference type="RefSeq" id="WP_201917713.1">
    <property type="nucleotide sequence ID" value="NZ_JAERQG010000001.1"/>
</dbReference>
<dbReference type="InterPro" id="IPR036249">
    <property type="entry name" value="Thioredoxin-like_sf"/>
</dbReference>
<sequence length="103" mass="11490">MIELENDNLKEIVDNNETVMVQYGATWCGNCRITKPKFKRLAGENENIKFVYVDAEKQPDSRALVEVSNLPTFAAFKNGQLVNSIAGNKPSIITDLLNEVTSN</sequence>
<evidence type="ECO:0000313" key="3">
    <source>
        <dbReference type="EMBL" id="MBL0764279.1"/>
    </source>
</evidence>
<accession>A0A937ACZ5</accession>
<comment type="caution">
    <text evidence="3">The sequence shown here is derived from an EMBL/GenBank/DDBJ whole genome shotgun (WGS) entry which is preliminary data.</text>
</comment>
<dbReference type="PROSITE" id="PS51352">
    <property type="entry name" value="THIOREDOXIN_2"/>
    <property type="match status" value="1"/>
</dbReference>
<keyword evidence="1" id="KW-1015">Disulfide bond</keyword>
<dbReference type="CDD" id="cd02947">
    <property type="entry name" value="TRX_family"/>
    <property type="match status" value="1"/>
</dbReference>
<reference evidence="3" key="1">
    <citation type="submission" date="2021-01" db="EMBL/GenBank/DDBJ databases">
        <title>Marivirga sp. nov., isolated from intertidal surface sediments.</title>
        <authorList>
            <person name="Zhang M."/>
        </authorList>
    </citation>
    <scope>NUCLEOTIDE SEQUENCE</scope>
    <source>
        <strain evidence="3">SM1354</strain>
    </source>
</reference>
<dbReference type="PANTHER" id="PTHR46115">
    <property type="entry name" value="THIOREDOXIN-LIKE PROTEIN 1"/>
    <property type="match status" value="1"/>
</dbReference>
<dbReference type="Proteomes" id="UP000642920">
    <property type="component" value="Unassembled WGS sequence"/>
</dbReference>
<dbReference type="InterPro" id="IPR013766">
    <property type="entry name" value="Thioredoxin_domain"/>
</dbReference>
<name>A0A937ACZ5_9BACT</name>
<keyword evidence="4" id="KW-1185">Reference proteome</keyword>
<evidence type="ECO:0000256" key="1">
    <source>
        <dbReference type="ARBA" id="ARBA00023157"/>
    </source>
</evidence>
<evidence type="ECO:0000313" key="4">
    <source>
        <dbReference type="Proteomes" id="UP000642920"/>
    </source>
</evidence>
<protein>
    <submittedName>
        <fullName evidence="3">Thioredoxin family protein</fullName>
    </submittedName>
</protein>
<feature type="domain" description="Thioredoxin" evidence="2">
    <location>
        <begin position="1"/>
        <end position="102"/>
    </location>
</feature>
<dbReference type="EMBL" id="JAERQG010000001">
    <property type="protein sequence ID" value="MBL0764279.1"/>
    <property type="molecule type" value="Genomic_DNA"/>
</dbReference>
<dbReference type="AlphaFoldDB" id="A0A937ACZ5"/>